<gene>
    <name evidence="2" type="ORF">OTU49_014150</name>
</gene>
<evidence type="ECO:0000256" key="1">
    <source>
        <dbReference type="SAM" id="MobiDB-lite"/>
    </source>
</evidence>
<feature type="region of interest" description="Disordered" evidence="1">
    <location>
        <begin position="1"/>
        <end position="57"/>
    </location>
</feature>
<dbReference type="EMBL" id="JARKIK010002650">
    <property type="protein sequence ID" value="KAK8719248.1"/>
    <property type="molecule type" value="Genomic_DNA"/>
</dbReference>
<organism evidence="2 3">
    <name type="scientific">Cherax quadricarinatus</name>
    <name type="common">Australian red claw crayfish</name>
    <dbReference type="NCBI Taxonomy" id="27406"/>
    <lineage>
        <taxon>Eukaryota</taxon>
        <taxon>Metazoa</taxon>
        <taxon>Ecdysozoa</taxon>
        <taxon>Arthropoda</taxon>
        <taxon>Crustacea</taxon>
        <taxon>Multicrustacea</taxon>
        <taxon>Malacostraca</taxon>
        <taxon>Eumalacostraca</taxon>
        <taxon>Eucarida</taxon>
        <taxon>Decapoda</taxon>
        <taxon>Pleocyemata</taxon>
        <taxon>Astacidea</taxon>
        <taxon>Parastacoidea</taxon>
        <taxon>Parastacidae</taxon>
        <taxon>Cherax</taxon>
    </lineage>
</organism>
<evidence type="ECO:0000313" key="3">
    <source>
        <dbReference type="Proteomes" id="UP001445076"/>
    </source>
</evidence>
<reference evidence="2 3" key="1">
    <citation type="journal article" date="2024" name="BMC Genomics">
        <title>Genome assembly of redclaw crayfish (Cherax quadricarinatus) provides insights into its immune adaptation and hypoxia tolerance.</title>
        <authorList>
            <person name="Liu Z."/>
            <person name="Zheng J."/>
            <person name="Li H."/>
            <person name="Fang K."/>
            <person name="Wang S."/>
            <person name="He J."/>
            <person name="Zhou D."/>
            <person name="Weng S."/>
            <person name="Chi M."/>
            <person name="Gu Z."/>
            <person name="He J."/>
            <person name="Li F."/>
            <person name="Wang M."/>
        </authorList>
    </citation>
    <scope>NUCLEOTIDE SEQUENCE [LARGE SCALE GENOMIC DNA]</scope>
    <source>
        <strain evidence="2">ZL_2023a</strain>
    </source>
</reference>
<proteinExistence type="predicted"/>
<sequence length="110" mass="12537">GRMSAHVWGSREGGHTLRTSRRGKIKGRRAEAAATPSRPTLQWLLPPPATPTPSSHTSFVYRQSRKYLKYCYRAFTVVLERARSGNLALRIRSRRTDEEIDSRQNIITVS</sequence>
<evidence type="ECO:0000313" key="2">
    <source>
        <dbReference type="EMBL" id="KAK8719248.1"/>
    </source>
</evidence>
<accession>A0AAW0VPN3</accession>
<protein>
    <submittedName>
        <fullName evidence="2">Uncharacterized protein</fullName>
    </submittedName>
</protein>
<name>A0AAW0VPN3_CHEQU</name>
<dbReference type="Proteomes" id="UP001445076">
    <property type="component" value="Unassembled WGS sequence"/>
</dbReference>
<dbReference type="AlphaFoldDB" id="A0AAW0VPN3"/>
<keyword evidence="3" id="KW-1185">Reference proteome</keyword>
<feature type="compositionally biased region" description="Basic residues" evidence="1">
    <location>
        <begin position="18"/>
        <end position="27"/>
    </location>
</feature>
<comment type="caution">
    <text evidence="2">The sequence shown here is derived from an EMBL/GenBank/DDBJ whole genome shotgun (WGS) entry which is preliminary data.</text>
</comment>
<feature type="non-terminal residue" evidence="2">
    <location>
        <position position="1"/>
    </location>
</feature>